<dbReference type="AlphaFoldDB" id="A0A0P1ALG8"/>
<evidence type="ECO:0000313" key="2">
    <source>
        <dbReference type="Proteomes" id="UP000054928"/>
    </source>
</evidence>
<dbReference type="Proteomes" id="UP000054928">
    <property type="component" value="Unassembled WGS sequence"/>
</dbReference>
<keyword evidence="2" id="KW-1185">Reference proteome</keyword>
<proteinExistence type="predicted"/>
<dbReference type="EMBL" id="CCYD01000610">
    <property type="protein sequence ID" value="CEG41926.1"/>
    <property type="molecule type" value="Genomic_DNA"/>
</dbReference>
<sequence>MPISEVLLELVIIHNALNLIQSSEIIMSDDTSNFASNPEHMHNPRKCVLRSSLLGIATMFELLATVVD</sequence>
<name>A0A0P1ALG8_PLAHL</name>
<evidence type="ECO:0000313" key="1">
    <source>
        <dbReference type="EMBL" id="CEG41926.1"/>
    </source>
</evidence>
<accession>A0A0P1ALG8</accession>
<protein>
    <submittedName>
        <fullName evidence="1">Uncharacterized protein</fullName>
    </submittedName>
</protein>
<organism evidence="1 2">
    <name type="scientific">Plasmopara halstedii</name>
    <name type="common">Downy mildew of sunflower</name>
    <dbReference type="NCBI Taxonomy" id="4781"/>
    <lineage>
        <taxon>Eukaryota</taxon>
        <taxon>Sar</taxon>
        <taxon>Stramenopiles</taxon>
        <taxon>Oomycota</taxon>
        <taxon>Peronosporomycetes</taxon>
        <taxon>Peronosporales</taxon>
        <taxon>Peronosporaceae</taxon>
        <taxon>Plasmopara</taxon>
    </lineage>
</organism>
<reference evidence="2" key="1">
    <citation type="submission" date="2014-09" db="EMBL/GenBank/DDBJ databases">
        <authorList>
            <person name="Sharma Rahul"/>
            <person name="Thines Marco"/>
        </authorList>
    </citation>
    <scope>NUCLEOTIDE SEQUENCE [LARGE SCALE GENOMIC DNA]</scope>
</reference>
<dbReference type="GeneID" id="36407293"/>
<dbReference type="RefSeq" id="XP_024578295.1">
    <property type="nucleotide sequence ID" value="XM_024727749.1"/>
</dbReference>